<name>A0A2P2PM19_RHIMU</name>
<sequence>MPLDFGPGPVAMTYNGLAWSKPRTWTCNMLFLGFLKTDGSFTGLLSLNFFIN</sequence>
<organism evidence="1">
    <name type="scientific">Rhizophora mucronata</name>
    <name type="common">Asiatic mangrove</name>
    <dbReference type="NCBI Taxonomy" id="61149"/>
    <lineage>
        <taxon>Eukaryota</taxon>
        <taxon>Viridiplantae</taxon>
        <taxon>Streptophyta</taxon>
        <taxon>Embryophyta</taxon>
        <taxon>Tracheophyta</taxon>
        <taxon>Spermatophyta</taxon>
        <taxon>Magnoliopsida</taxon>
        <taxon>eudicotyledons</taxon>
        <taxon>Gunneridae</taxon>
        <taxon>Pentapetalae</taxon>
        <taxon>rosids</taxon>
        <taxon>fabids</taxon>
        <taxon>Malpighiales</taxon>
        <taxon>Rhizophoraceae</taxon>
        <taxon>Rhizophora</taxon>
    </lineage>
</organism>
<dbReference type="AlphaFoldDB" id="A0A2P2PM19"/>
<dbReference type="EMBL" id="GGEC01075290">
    <property type="protein sequence ID" value="MBX55774.1"/>
    <property type="molecule type" value="Transcribed_RNA"/>
</dbReference>
<protein>
    <submittedName>
        <fullName evidence="1">Uncharacterized protein</fullName>
    </submittedName>
</protein>
<proteinExistence type="predicted"/>
<accession>A0A2P2PM19</accession>
<evidence type="ECO:0000313" key="1">
    <source>
        <dbReference type="EMBL" id="MBX55774.1"/>
    </source>
</evidence>
<reference evidence="1" key="1">
    <citation type="submission" date="2018-02" db="EMBL/GenBank/DDBJ databases">
        <title>Rhizophora mucronata_Transcriptome.</title>
        <authorList>
            <person name="Meera S.P."/>
            <person name="Sreeshan A."/>
            <person name="Augustine A."/>
        </authorList>
    </citation>
    <scope>NUCLEOTIDE SEQUENCE</scope>
    <source>
        <tissue evidence="1">Leaf</tissue>
    </source>
</reference>